<dbReference type="RefSeq" id="YP_009612101.1">
    <property type="nucleotide sequence ID" value="NC_042013.1"/>
</dbReference>
<dbReference type="EMBL" id="MF403008">
    <property type="protein sequence ID" value="AUZ95195.1"/>
    <property type="molecule type" value="Genomic_DNA"/>
</dbReference>
<evidence type="ECO:0000313" key="2">
    <source>
        <dbReference type="Proteomes" id="UP000223025"/>
    </source>
</evidence>
<protein>
    <submittedName>
        <fullName evidence="1">Uncharacterized protein</fullName>
    </submittedName>
</protein>
<name>A0A2L0V092_9CAUD</name>
<accession>A0A2L0V092</accession>
<proteinExistence type="predicted"/>
<reference evidence="1 2" key="1">
    <citation type="submission" date="2017-06" db="EMBL/GenBank/DDBJ databases">
        <authorList>
            <person name="Kim H.J."/>
            <person name="Triplett B.A."/>
        </authorList>
    </citation>
    <scope>NUCLEOTIDE SEQUENCE [LARGE SCALE GENOMIC DNA]</scope>
</reference>
<organism evidence="1 2">
    <name type="scientific">Agrobacterium phage Atu_ph07</name>
    <dbReference type="NCBI Taxonomy" id="2024264"/>
    <lineage>
        <taxon>Viruses</taxon>
        <taxon>Duplodnaviria</taxon>
        <taxon>Heunggongvirae</taxon>
        <taxon>Uroviricota</taxon>
        <taxon>Caudoviricetes</taxon>
        <taxon>Polybotosvirus</taxon>
        <taxon>Polybotosvirus Atuph07</taxon>
    </lineage>
</organism>
<dbReference type="KEGG" id="vg:40088439"/>
<sequence>MEADYFILFNLFTRLYAIALKKAKNRKVEIIFCMESFDNMYFVLDKELYDEFTPVWNT</sequence>
<keyword evidence="2" id="KW-1185">Reference proteome</keyword>
<dbReference type="GeneID" id="40088439"/>
<dbReference type="Proteomes" id="UP000223025">
    <property type="component" value="Segment"/>
</dbReference>
<evidence type="ECO:0000313" key="1">
    <source>
        <dbReference type="EMBL" id="AUZ95195.1"/>
    </source>
</evidence>